<dbReference type="PANTHER" id="PTHR12307:SF49">
    <property type="entry name" value="PROTEIN PHOSPHATASE 1 REGULATORY SUBUNIT"/>
    <property type="match status" value="1"/>
</dbReference>
<evidence type="ECO:0000256" key="1">
    <source>
        <dbReference type="SAM" id="MobiDB-lite"/>
    </source>
</evidence>
<dbReference type="InterPro" id="IPR038175">
    <property type="entry name" value="CBM21_dom_sf"/>
</dbReference>
<evidence type="ECO:0000259" key="2">
    <source>
        <dbReference type="Pfam" id="PF03370"/>
    </source>
</evidence>
<accession>A0A060WWN6</accession>
<organism evidence="3 4">
    <name type="scientific">Oncorhynchus mykiss</name>
    <name type="common">Rainbow trout</name>
    <name type="synonym">Salmo gairdneri</name>
    <dbReference type="NCBI Taxonomy" id="8022"/>
    <lineage>
        <taxon>Eukaryota</taxon>
        <taxon>Metazoa</taxon>
        <taxon>Chordata</taxon>
        <taxon>Craniata</taxon>
        <taxon>Vertebrata</taxon>
        <taxon>Euteleostomi</taxon>
        <taxon>Actinopterygii</taxon>
        <taxon>Neopterygii</taxon>
        <taxon>Teleostei</taxon>
        <taxon>Protacanthopterygii</taxon>
        <taxon>Salmoniformes</taxon>
        <taxon>Salmonidae</taxon>
        <taxon>Salmoninae</taxon>
        <taxon>Oncorhynchus</taxon>
    </lineage>
</organism>
<feature type="domain" description="CBM21" evidence="2">
    <location>
        <begin position="54"/>
        <end position="109"/>
    </location>
</feature>
<dbReference type="Gene3D" id="2.60.40.2440">
    <property type="entry name" value="Carbohydrate binding type-21 domain"/>
    <property type="match status" value="1"/>
</dbReference>
<dbReference type="GO" id="GO:0005979">
    <property type="term" value="P:regulation of glycogen biosynthetic process"/>
    <property type="evidence" value="ECO:0007669"/>
    <property type="project" value="TreeGrafter"/>
</dbReference>
<protein>
    <recommendedName>
        <fullName evidence="2">CBM21 domain-containing protein</fullName>
    </recommendedName>
</protein>
<dbReference type="PaxDb" id="8022-A0A060WWN6"/>
<name>A0A060WWN6_ONCMY</name>
<dbReference type="Proteomes" id="UP000193380">
    <property type="component" value="Unassembled WGS sequence"/>
</dbReference>
<evidence type="ECO:0000313" key="3">
    <source>
        <dbReference type="EMBL" id="CDQ69489.1"/>
    </source>
</evidence>
<sequence>MEHWMYPQPSRPERDQETTVGGSNCTVRNFSEESRLHMGFPQPSADFLCFHARLKEGMVLLENCSVTALALHGTVRMKNLSFQSAVCIPITFDSWHSHQEVPCDFLKESYGVPDTDI</sequence>
<feature type="region of interest" description="Disordered" evidence="1">
    <location>
        <begin position="1"/>
        <end position="22"/>
    </location>
</feature>
<dbReference type="Pfam" id="PF03370">
    <property type="entry name" value="CBM_21"/>
    <property type="match status" value="1"/>
</dbReference>
<dbReference type="InterPro" id="IPR005036">
    <property type="entry name" value="CBM21_dom"/>
</dbReference>
<dbReference type="PANTHER" id="PTHR12307">
    <property type="entry name" value="PROTEIN PHOSPHATASE 1 REGULATORY SUBUNIT"/>
    <property type="match status" value="1"/>
</dbReference>
<evidence type="ECO:0000313" key="4">
    <source>
        <dbReference type="Proteomes" id="UP000193380"/>
    </source>
</evidence>
<dbReference type="GO" id="GO:2001069">
    <property type="term" value="F:glycogen binding"/>
    <property type="evidence" value="ECO:0007669"/>
    <property type="project" value="TreeGrafter"/>
</dbReference>
<dbReference type="InterPro" id="IPR050782">
    <property type="entry name" value="PP1_regulatory_subunit_3"/>
</dbReference>
<gene>
    <name evidence="3" type="ORF">GSONMT00027250001</name>
</gene>
<dbReference type="GO" id="GO:0000164">
    <property type="term" value="C:protein phosphatase type 1 complex"/>
    <property type="evidence" value="ECO:0007669"/>
    <property type="project" value="TreeGrafter"/>
</dbReference>
<proteinExistence type="predicted"/>
<dbReference type="GO" id="GO:0008157">
    <property type="term" value="F:protein phosphatase 1 binding"/>
    <property type="evidence" value="ECO:0007669"/>
    <property type="project" value="TreeGrafter"/>
</dbReference>
<reference evidence="3" key="1">
    <citation type="journal article" date="2014" name="Nat. Commun.">
        <title>The rainbow trout genome provides novel insights into evolution after whole-genome duplication in vertebrates.</title>
        <authorList>
            <person name="Berthelot C."/>
            <person name="Brunet F."/>
            <person name="Chalopin D."/>
            <person name="Juanchich A."/>
            <person name="Bernard M."/>
            <person name="Noel B."/>
            <person name="Bento P."/>
            <person name="Da Silva C."/>
            <person name="Labadie K."/>
            <person name="Alberti A."/>
            <person name="Aury J.M."/>
            <person name="Louis A."/>
            <person name="Dehais P."/>
            <person name="Bardou P."/>
            <person name="Montfort J."/>
            <person name="Klopp C."/>
            <person name="Cabau C."/>
            <person name="Gaspin C."/>
            <person name="Thorgaard G.H."/>
            <person name="Boussaha M."/>
            <person name="Quillet E."/>
            <person name="Guyomard R."/>
            <person name="Galiana D."/>
            <person name="Bobe J."/>
            <person name="Volff J.N."/>
            <person name="Genet C."/>
            <person name="Wincker P."/>
            <person name="Jaillon O."/>
            <person name="Roest Crollius H."/>
            <person name="Guiguen Y."/>
        </authorList>
    </citation>
    <scope>NUCLEOTIDE SEQUENCE [LARGE SCALE GENOMIC DNA]</scope>
</reference>
<reference evidence="3" key="2">
    <citation type="submission" date="2014-03" db="EMBL/GenBank/DDBJ databases">
        <authorList>
            <person name="Genoscope - CEA"/>
        </authorList>
    </citation>
    <scope>NUCLEOTIDE SEQUENCE</scope>
</reference>
<dbReference type="EMBL" id="FR904670">
    <property type="protein sequence ID" value="CDQ69489.1"/>
    <property type="molecule type" value="Genomic_DNA"/>
</dbReference>
<dbReference type="AlphaFoldDB" id="A0A060WWN6"/>
<dbReference type="STRING" id="8022.A0A060WWN6"/>